<protein>
    <submittedName>
        <fullName evidence="2">Protein TusC</fullName>
    </submittedName>
</protein>
<dbReference type="InterPro" id="IPR027396">
    <property type="entry name" value="DsrEFH-like"/>
</dbReference>
<organism evidence="2 3">
    <name type="scientific">Arenicella chitinivorans</name>
    <dbReference type="NCBI Taxonomy" id="1329800"/>
    <lineage>
        <taxon>Bacteria</taxon>
        <taxon>Pseudomonadati</taxon>
        <taxon>Pseudomonadota</taxon>
        <taxon>Gammaproteobacteria</taxon>
        <taxon>Arenicellales</taxon>
        <taxon>Arenicellaceae</taxon>
        <taxon>Arenicella</taxon>
    </lineage>
</organism>
<dbReference type="Pfam" id="PF02635">
    <property type="entry name" value="DsrE"/>
    <property type="match status" value="1"/>
</dbReference>
<reference evidence="2" key="1">
    <citation type="journal article" date="2014" name="Int. J. Syst. Evol. Microbiol.">
        <title>Complete genome sequence of Corynebacterium casei LMG S-19264T (=DSM 44701T), isolated from a smear-ripened cheese.</title>
        <authorList>
            <consortium name="US DOE Joint Genome Institute (JGI-PGF)"/>
            <person name="Walter F."/>
            <person name="Albersmeier A."/>
            <person name="Kalinowski J."/>
            <person name="Ruckert C."/>
        </authorList>
    </citation>
    <scope>NUCLEOTIDE SEQUENCE</scope>
    <source>
        <strain evidence="2">KCTC 12711</strain>
    </source>
</reference>
<gene>
    <name evidence="2" type="primary">tusC</name>
    <name evidence="2" type="ORF">GCM10008090_16180</name>
</gene>
<comment type="similarity">
    <text evidence="1">Belongs to the DsrF/TusC family.</text>
</comment>
<dbReference type="NCBIfam" id="TIGR03010">
    <property type="entry name" value="sulf_tusC_dsrF"/>
    <property type="match status" value="1"/>
</dbReference>
<name>A0A918RQ66_9GAMM</name>
<keyword evidence="3" id="KW-1185">Reference proteome</keyword>
<dbReference type="EMBL" id="BMXA01000002">
    <property type="protein sequence ID" value="GHA07172.1"/>
    <property type="molecule type" value="Genomic_DNA"/>
</dbReference>
<dbReference type="InterPro" id="IPR003787">
    <property type="entry name" value="Sulphur_relay_DsrE/F-like"/>
</dbReference>
<dbReference type="InterPro" id="IPR017462">
    <property type="entry name" value="Sulphur_relay_TusC/DsrF"/>
</dbReference>
<dbReference type="Proteomes" id="UP000614811">
    <property type="component" value="Unassembled WGS sequence"/>
</dbReference>
<accession>A0A918RQ66</accession>
<dbReference type="PANTHER" id="PTHR38780">
    <property type="entry name" value="PROTEIN TUSC"/>
    <property type="match status" value="1"/>
</dbReference>
<dbReference type="SUPFAM" id="SSF75169">
    <property type="entry name" value="DsrEFH-like"/>
    <property type="match status" value="1"/>
</dbReference>
<dbReference type="NCBIfam" id="NF001238">
    <property type="entry name" value="PRK00211.1"/>
    <property type="match status" value="1"/>
</dbReference>
<sequence length="117" mass="12794">MKVLYIITQSPYATAAGFEALDAAMIGASFEADVSVLFLHDGVYQLRTEQHGRPGLFKQVTKAFAALPDFDVENVCAHKASLVARGLSEESLLMPVKTINEGQVATMIARQDRVFTF</sequence>
<dbReference type="AlphaFoldDB" id="A0A918RQ66"/>
<evidence type="ECO:0000313" key="3">
    <source>
        <dbReference type="Proteomes" id="UP000614811"/>
    </source>
</evidence>
<dbReference type="RefSeq" id="WP_189399675.1">
    <property type="nucleotide sequence ID" value="NZ_BMXA01000002.1"/>
</dbReference>
<dbReference type="Gene3D" id="3.40.1260.10">
    <property type="entry name" value="DsrEFH-like"/>
    <property type="match status" value="1"/>
</dbReference>
<dbReference type="PANTHER" id="PTHR38780:SF1">
    <property type="entry name" value="PROTEIN TUSC"/>
    <property type="match status" value="1"/>
</dbReference>
<reference evidence="2" key="2">
    <citation type="submission" date="2020-09" db="EMBL/GenBank/DDBJ databases">
        <authorList>
            <person name="Sun Q."/>
            <person name="Kim S."/>
        </authorList>
    </citation>
    <scope>NUCLEOTIDE SEQUENCE</scope>
    <source>
        <strain evidence="2">KCTC 12711</strain>
    </source>
</reference>
<evidence type="ECO:0000313" key="2">
    <source>
        <dbReference type="EMBL" id="GHA07172.1"/>
    </source>
</evidence>
<comment type="caution">
    <text evidence="2">The sequence shown here is derived from an EMBL/GenBank/DDBJ whole genome shotgun (WGS) entry which is preliminary data.</text>
</comment>
<evidence type="ECO:0000256" key="1">
    <source>
        <dbReference type="ARBA" id="ARBA00005996"/>
    </source>
</evidence>
<proteinExistence type="inferred from homology"/>